<protein>
    <recommendedName>
        <fullName evidence="13">Beta'-coat protein</fullName>
    </recommendedName>
</protein>
<dbReference type="SUPFAM" id="SSF50978">
    <property type="entry name" value="WD40 repeat-like"/>
    <property type="match status" value="1"/>
</dbReference>
<dbReference type="InterPro" id="IPR016453">
    <property type="entry name" value="COPB2"/>
</dbReference>
<comment type="subcellular location">
    <subcellularLocation>
        <location evidence="2">Cytoplasmic vesicle</location>
        <location evidence="2">COPI-coated vesicle membrane</location>
        <topology evidence="2">Peripheral membrane protein</topology>
        <orientation evidence="2">Cytoplasmic side</orientation>
    </subcellularLocation>
    <subcellularLocation>
        <location evidence="1">Golgi apparatus membrane</location>
        <topology evidence="1">Peripheral membrane protein</topology>
        <orientation evidence="1">Cytoplasmic side</orientation>
    </subcellularLocation>
</comment>
<proteinExistence type="inferred from homology"/>
<feature type="repeat" description="WD" evidence="14">
    <location>
        <begin position="138"/>
        <end position="180"/>
    </location>
</feature>
<keyword evidence="5" id="KW-0963">Cytoplasm</keyword>
<keyword evidence="9" id="KW-0653">Protein transport</keyword>
<dbReference type="Pfam" id="PF23953">
    <property type="entry name" value="TPR_COPA_B"/>
    <property type="match status" value="1"/>
</dbReference>
<feature type="non-terminal residue" evidence="18">
    <location>
        <position position="1"/>
    </location>
</feature>
<dbReference type="Gene3D" id="1.25.40.470">
    <property type="match status" value="1"/>
</dbReference>
<dbReference type="FunFam" id="1.25.40.470:FF:000001">
    <property type="entry name" value="Coatomer subunit beta"/>
    <property type="match status" value="1"/>
</dbReference>
<keyword evidence="10" id="KW-0333">Golgi apparatus</keyword>
<dbReference type="GO" id="GO:0006890">
    <property type="term" value="P:retrograde vesicle-mediated transport, Golgi to endoplasmic reticulum"/>
    <property type="evidence" value="ECO:0007669"/>
    <property type="project" value="TreeGrafter"/>
</dbReference>
<dbReference type="SMART" id="SM00320">
    <property type="entry name" value="WD40"/>
    <property type="match status" value="6"/>
</dbReference>
<evidence type="ECO:0000256" key="1">
    <source>
        <dbReference type="ARBA" id="ARBA00004255"/>
    </source>
</evidence>
<dbReference type="Pfam" id="PF00400">
    <property type="entry name" value="WD40"/>
    <property type="match status" value="5"/>
</dbReference>
<dbReference type="EnsemblMetazoa" id="XM_019913411.1">
    <property type="protein sequence ID" value="XP_019768970.1"/>
    <property type="gene ID" value="LOC109543609"/>
</dbReference>
<dbReference type="OrthoDB" id="2150324at2759"/>
<feature type="domain" description="COPA/B TPR" evidence="17">
    <location>
        <begin position="595"/>
        <end position="775"/>
    </location>
</feature>
<dbReference type="CDD" id="cd22947">
    <property type="entry name" value="Coatomer_WDAD_beta-like"/>
    <property type="match status" value="1"/>
</dbReference>
<keyword evidence="8" id="KW-0931">ER-Golgi transport</keyword>
<evidence type="ECO:0000256" key="2">
    <source>
        <dbReference type="ARBA" id="ARBA00004347"/>
    </source>
</evidence>
<feature type="compositionally biased region" description="Acidic residues" evidence="15">
    <location>
        <begin position="872"/>
        <end position="882"/>
    </location>
</feature>
<dbReference type="InterPro" id="IPR050844">
    <property type="entry name" value="Coatomer_complex_subunit"/>
</dbReference>
<evidence type="ECO:0000256" key="3">
    <source>
        <dbReference type="ARBA" id="ARBA00010844"/>
    </source>
</evidence>
<keyword evidence="11" id="KW-0472">Membrane</keyword>
<evidence type="ECO:0000256" key="7">
    <source>
        <dbReference type="ARBA" id="ARBA00022737"/>
    </source>
</evidence>
<dbReference type="InterPro" id="IPR036322">
    <property type="entry name" value="WD40_repeat_dom_sf"/>
</dbReference>
<dbReference type="SUPFAM" id="SSF50969">
    <property type="entry name" value="YVTN repeat-like/Quinoprotein amine dehydrogenase"/>
    <property type="match status" value="1"/>
</dbReference>
<evidence type="ECO:0000256" key="15">
    <source>
        <dbReference type="SAM" id="MobiDB-lite"/>
    </source>
</evidence>
<evidence type="ECO:0000256" key="14">
    <source>
        <dbReference type="PROSITE-ProRule" id="PRU00221"/>
    </source>
</evidence>
<accession>N6TRR4</accession>
<dbReference type="PROSITE" id="PS50082">
    <property type="entry name" value="WD_REPEATS_2"/>
    <property type="match status" value="4"/>
</dbReference>
<feature type="region of interest" description="Disordered" evidence="15">
    <location>
        <begin position="844"/>
        <end position="886"/>
    </location>
</feature>
<dbReference type="Proteomes" id="UP000019118">
    <property type="component" value="Unassembled WGS sequence"/>
</dbReference>
<keyword evidence="6 14" id="KW-0853">WD repeat</keyword>
<evidence type="ECO:0000256" key="5">
    <source>
        <dbReference type="ARBA" id="ARBA00022490"/>
    </source>
</evidence>
<dbReference type="GO" id="GO:0006891">
    <property type="term" value="P:intra-Golgi vesicle-mediated transport"/>
    <property type="evidence" value="ECO:0007669"/>
    <property type="project" value="TreeGrafter"/>
</dbReference>
<evidence type="ECO:0000256" key="10">
    <source>
        <dbReference type="ARBA" id="ARBA00023034"/>
    </source>
</evidence>
<evidence type="ECO:0000259" key="16">
    <source>
        <dbReference type="Pfam" id="PF04053"/>
    </source>
</evidence>
<feature type="repeat" description="WD" evidence="14">
    <location>
        <begin position="225"/>
        <end position="266"/>
    </location>
</feature>
<evidence type="ECO:0000313" key="20">
    <source>
        <dbReference type="Proteomes" id="UP000019118"/>
    </source>
</evidence>
<keyword evidence="20" id="KW-1185">Reference proteome</keyword>
<dbReference type="FunFam" id="2.130.10.10:FF:000008">
    <property type="entry name" value="Coatomer subunit beta"/>
    <property type="match status" value="1"/>
</dbReference>
<dbReference type="GO" id="GO:0005198">
    <property type="term" value="F:structural molecule activity"/>
    <property type="evidence" value="ECO:0007669"/>
    <property type="project" value="InterPro"/>
</dbReference>
<evidence type="ECO:0000256" key="11">
    <source>
        <dbReference type="ARBA" id="ARBA00023136"/>
    </source>
</evidence>
<dbReference type="AlphaFoldDB" id="N6TRR4"/>
<dbReference type="PANTHER" id="PTHR19876">
    <property type="entry name" value="COATOMER"/>
    <property type="match status" value="1"/>
</dbReference>
<dbReference type="OMA" id="KSYGQCV"/>
<dbReference type="PIRSF" id="PIRSF005567">
    <property type="entry name" value="Coatomer_beta'_subunit"/>
    <property type="match status" value="1"/>
</dbReference>
<keyword evidence="4" id="KW-0813">Transport</keyword>
<dbReference type="Pfam" id="PF04053">
    <property type="entry name" value="B-prop_COPA_B_2nd"/>
    <property type="match status" value="1"/>
</dbReference>
<dbReference type="GO" id="GO:0006886">
    <property type="term" value="P:intracellular protein transport"/>
    <property type="evidence" value="ECO:0007669"/>
    <property type="project" value="InterPro"/>
</dbReference>
<dbReference type="GO" id="GO:0030126">
    <property type="term" value="C:COPI vesicle coat"/>
    <property type="evidence" value="ECO:0007669"/>
    <property type="project" value="TreeGrafter"/>
</dbReference>
<evidence type="ECO:0000256" key="12">
    <source>
        <dbReference type="ARBA" id="ARBA00023329"/>
    </source>
</evidence>
<evidence type="ECO:0000313" key="19">
    <source>
        <dbReference type="EnsemblMetazoa" id="XP_019768970.1"/>
    </source>
</evidence>
<dbReference type="HOGENOM" id="CLU_005507_3_0_1"/>
<evidence type="ECO:0000259" key="17">
    <source>
        <dbReference type="Pfam" id="PF23953"/>
    </source>
</evidence>
<gene>
    <name evidence="19" type="primary">109543609</name>
    <name evidence="18" type="ORF">YQE_11389</name>
</gene>
<dbReference type="InterPro" id="IPR011044">
    <property type="entry name" value="Quino_amine_DH_bsu"/>
</dbReference>
<feature type="compositionally biased region" description="Polar residues" evidence="15">
    <location>
        <begin position="855"/>
        <end position="866"/>
    </location>
</feature>
<dbReference type="KEGG" id="dpa:109543609"/>
<sequence>MPLRLDIKRKLTARSDRVKCVDLHPTEPWMLCSLYSGVVNLFNLDNQQLLKTFEVCDLPVRASKFVPRKNWIITGSDDMQIRVFNYNTLERVHKFEAHSDYIRCIVIHPTQPYVLTSSDDLFIKLWNWDKAWACQQIFEGHSHYIMQIAINPKDNNTFASASLDRTVKVWQLGSATANFTLEGHEKGVNCVDYYHGGDKPYIISGADDRLVKIWDYQNKTCVQTLEGHGENVTAVCFHPELPVVLTGSEDGTVRVWHANTHRLESSLNYGFERVWAITCLRGSNNVAIGYDEGSIMVKVGREEPAVSMDVNGGKIIWARHCELQQANLKALPEGAEIRDGEKLPVATKDMGACEIYPQSIQHNPNGRFVVVCGDGEYIIYTAMALRNKAFGSAQEFVWAQDSSEYAIRESGSTIRIFKNFKEKKQFKSESSADGIFGGYLLGVKSVAGLSFYDWESLELVRRIEIHPRAVYWSDSGALVCLATEDSYYILSFDGEQVQRARDNNEVAEDGIESAFDVLGEINESVRTGLWVGDCFIYTNAVNRINYFVGGELVTIAHLDRPLYVLGYIPKDDRLYLADKELGVVSYQLLLSVLEYQTAVMRKDFATADRVLPSIPKEHRTRVAHFLEKQGFKQQALAVSSDPDHKFELAIALEDLNTARVLAVEANNQQKWSQLGELAASNNNLQLAKECMQKAQDYGGLLLLATSSGDLDLVKHLADFTYTEEKYNLSFLSYLLAGDLQKCLSILIDTGRLPEAAFFARSYMPDKISEVVDLWKQKLAQTNEKAAQSLADPKQYENLFPGLAEAVAAQKIFEKKNSIVPASQALSVTPNHERNVITECQSSSLGLDTDAGLSNAPESSSNISQNRPPAPQSDDDDDIDLDLDSVNLDENIDTTDINLDDDLLSD</sequence>
<dbReference type="GO" id="GO:0006888">
    <property type="term" value="P:endoplasmic reticulum to Golgi vesicle-mediated transport"/>
    <property type="evidence" value="ECO:0007669"/>
    <property type="project" value="TreeGrafter"/>
</dbReference>
<evidence type="ECO:0000256" key="6">
    <source>
        <dbReference type="ARBA" id="ARBA00022574"/>
    </source>
</evidence>
<dbReference type="InterPro" id="IPR015943">
    <property type="entry name" value="WD40/YVTN_repeat-like_dom_sf"/>
</dbReference>
<organism evidence="18">
    <name type="scientific">Dendroctonus ponderosae</name>
    <name type="common">Mountain pine beetle</name>
    <dbReference type="NCBI Taxonomy" id="77166"/>
    <lineage>
        <taxon>Eukaryota</taxon>
        <taxon>Metazoa</taxon>
        <taxon>Ecdysozoa</taxon>
        <taxon>Arthropoda</taxon>
        <taxon>Hexapoda</taxon>
        <taxon>Insecta</taxon>
        <taxon>Pterygota</taxon>
        <taxon>Neoptera</taxon>
        <taxon>Endopterygota</taxon>
        <taxon>Coleoptera</taxon>
        <taxon>Polyphaga</taxon>
        <taxon>Cucujiformia</taxon>
        <taxon>Curculionidae</taxon>
        <taxon>Scolytinae</taxon>
        <taxon>Dendroctonus</taxon>
    </lineage>
</organism>
<dbReference type="InterPro" id="IPR001680">
    <property type="entry name" value="WD40_rpt"/>
</dbReference>
<dbReference type="PANTHER" id="PTHR19876:SF2">
    <property type="entry name" value="COATOMER SUBUNIT BETA"/>
    <property type="match status" value="1"/>
</dbReference>
<dbReference type="GO" id="GO:0000139">
    <property type="term" value="C:Golgi membrane"/>
    <property type="evidence" value="ECO:0007669"/>
    <property type="project" value="UniProtKB-SubCell"/>
</dbReference>
<dbReference type="InterPro" id="IPR056176">
    <property type="entry name" value="TPR_COPA_B"/>
</dbReference>
<evidence type="ECO:0000256" key="9">
    <source>
        <dbReference type="ARBA" id="ARBA00022927"/>
    </source>
</evidence>
<dbReference type="EMBL" id="KB741248">
    <property type="protein sequence ID" value="ENN71955.1"/>
    <property type="molecule type" value="Genomic_DNA"/>
</dbReference>
<dbReference type="PROSITE" id="PS50294">
    <property type="entry name" value="WD_REPEATS_REGION"/>
    <property type="match status" value="4"/>
</dbReference>
<keyword evidence="7" id="KW-0677">Repeat</keyword>
<dbReference type="Gene3D" id="2.130.10.10">
    <property type="entry name" value="YVTN repeat-like/Quinoprotein amine dehydrogenase"/>
    <property type="match status" value="1"/>
</dbReference>
<feature type="repeat" description="WD" evidence="14">
    <location>
        <begin position="181"/>
        <end position="224"/>
    </location>
</feature>
<reference evidence="18 20" key="1">
    <citation type="journal article" date="2013" name="Genome Biol.">
        <title>Draft genome of the mountain pine beetle, Dendroctonus ponderosae Hopkins, a major forest pest.</title>
        <authorList>
            <person name="Keeling C.I."/>
            <person name="Yuen M.M."/>
            <person name="Liao N.Y."/>
            <person name="Docking T.R."/>
            <person name="Chan S.K."/>
            <person name="Taylor G.A."/>
            <person name="Palmquist D.L."/>
            <person name="Jackman S.D."/>
            <person name="Nguyen A."/>
            <person name="Li M."/>
            <person name="Henderson H."/>
            <person name="Janes J.K."/>
            <person name="Zhao Y."/>
            <person name="Pandoh P."/>
            <person name="Moore R."/>
            <person name="Sperling F.A."/>
            <person name="Huber D.P."/>
            <person name="Birol I."/>
            <person name="Jones S.J."/>
            <person name="Bohlmann J."/>
        </authorList>
    </citation>
    <scope>NUCLEOTIDE SEQUENCE</scope>
</reference>
<feature type="repeat" description="WD" evidence="14">
    <location>
        <begin position="95"/>
        <end position="127"/>
    </location>
</feature>
<dbReference type="CDD" id="cd00200">
    <property type="entry name" value="WD40"/>
    <property type="match status" value="1"/>
</dbReference>
<name>N6TRR4_DENPD</name>
<keyword evidence="12" id="KW-0968">Cytoplasmic vesicle</keyword>
<dbReference type="InterPro" id="IPR020472">
    <property type="entry name" value="WD40_PAC1"/>
</dbReference>
<evidence type="ECO:0000256" key="8">
    <source>
        <dbReference type="ARBA" id="ARBA00022892"/>
    </source>
</evidence>
<dbReference type="PRINTS" id="PR00320">
    <property type="entry name" value="GPROTEINBRPT"/>
</dbReference>
<dbReference type="InterPro" id="IPR006692">
    <property type="entry name" value="Beta-prop_COPA/B_2nd"/>
</dbReference>
<reference evidence="19" key="2">
    <citation type="submission" date="2024-08" db="UniProtKB">
        <authorList>
            <consortium name="EnsemblMetazoa"/>
        </authorList>
    </citation>
    <scope>IDENTIFICATION</scope>
</reference>
<evidence type="ECO:0000313" key="18">
    <source>
        <dbReference type="EMBL" id="ENN71955.1"/>
    </source>
</evidence>
<feature type="domain" description="COPA/B second beta-propeller" evidence="16">
    <location>
        <begin position="322"/>
        <end position="578"/>
    </location>
</feature>
<comment type="similarity">
    <text evidence="3">Belongs to the WD repeat COPB2 family.</text>
</comment>
<evidence type="ECO:0000256" key="13">
    <source>
        <dbReference type="ARBA" id="ARBA00032920"/>
    </source>
</evidence>
<evidence type="ECO:0000256" key="4">
    <source>
        <dbReference type="ARBA" id="ARBA00022448"/>
    </source>
</evidence>